<dbReference type="InterPro" id="IPR036614">
    <property type="entry name" value="RusA-like_sf"/>
</dbReference>
<dbReference type="EMBL" id="UINC01121100">
    <property type="protein sequence ID" value="SVC96011.1"/>
    <property type="molecule type" value="Genomic_DNA"/>
</dbReference>
<reference evidence="1" key="1">
    <citation type="submission" date="2018-05" db="EMBL/GenBank/DDBJ databases">
        <authorList>
            <person name="Lanie J.A."/>
            <person name="Ng W.-L."/>
            <person name="Kazmierczak K.M."/>
            <person name="Andrzejewski T.M."/>
            <person name="Davidsen T.M."/>
            <person name="Wayne K.J."/>
            <person name="Tettelin H."/>
            <person name="Glass J.I."/>
            <person name="Rusch D."/>
            <person name="Podicherti R."/>
            <person name="Tsui H.-C.T."/>
            <person name="Winkler M.E."/>
        </authorList>
    </citation>
    <scope>NUCLEOTIDE SEQUENCE</scope>
</reference>
<dbReference type="GO" id="GO:0006281">
    <property type="term" value="P:DNA repair"/>
    <property type="evidence" value="ECO:0007669"/>
    <property type="project" value="InterPro"/>
</dbReference>
<accession>A0A382RHB7</accession>
<dbReference type="Pfam" id="PF05866">
    <property type="entry name" value="RusA"/>
    <property type="match status" value="1"/>
</dbReference>
<dbReference type="InterPro" id="IPR008822">
    <property type="entry name" value="Endonuclease_RusA-like"/>
</dbReference>
<evidence type="ECO:0000313" key="1">
    <source>
        <dbReference type="EMBL" id="SVC96011.1"/>
    </source>
</evidence>
<sequence length="146" mass="16816">MKDWDYDAWILGEPASAKNQRRIVSIQNKPRLIKSKKALDYCKAFALQAKPLDPLIETDVSIRIDAFYASRRPDLACLDIIMDLLQSVVYLNDRQVKAAQVFWNLDRENPRVRIRVRKIPVDCSTGTSLYKPSMIWGTTESMSENP</sequence>
<name>A0A382RHB7_9ZZZZ</name>
<protein>
    <submittedName>
        <fullName evidence="1">Uncharacterized protein</fullName>
    </submittedName>
</protein>
<gene>
    <name evidence="1" type="ORF">METZ01_LOCUS348865</name>
</gene>
<dbReference type="SUPFAM" id="SSF103084">
    <property type="entry name" value="Holliday junction resolvase RusA"/>
    <property type="match status" value="1"/>
</dbReference>
<organism evidence="1">
    <name type="scientific">marine metagenome</name>
    <dbReference type="NCBI Taxonomy" id="408172"/>
    <lineage>
        <taxon>unclassified sequences</taxon>
        <taxon>metagenomes</taxon>
        <taxon>ecological metagenomes</taxon>
    </lineage>
</organism>
<dbReference type="GO" id="GO:0000287">
    <property type="term" value="F:magnesium ion binding"/>
    <property type="evidence" value="ECO:0007669"/>
    <property type="project" value="InterPro"/>
</dbReference>
<dbReference type="Gene3D" id="3.30.1330.70">
    <property type="entry name" value="Holliday junction resolvase RusA"/>
    <property type="match status" value="1"/>
</dbReference>
<dbReference type="AlphaFoldDB" id="A0A382RHB7"/>
<dbReference type="GO" id="GO:0006310">
    <property type="term" value="P:DNA recombination"/>
    <property type="evidence" value="ECO:0007669"/>
    <property type="project" value="InterPro"/>
</dbReference>
<proteinExistence type="predicted"/>